<dbReference type="InterPro" id="IPR030382">
    <property type="entry name" value="MeTrfase_TRM5/TYW2"/>
</dbReference>
<dbReference type="PANTHER" id="PTHR23245:SF25">
    <property type="entry name" value="TRNA WYBUTOSINE-SYNTHESIZING PROTEIN 2 HOMOLOG"/>
    <property type="match status" value="1"/>
</dbReference>
<dbReference type="InterPro" id="IPR026274">
    <property type="entry name" value="tRNA_wybutosine_synth_prot_2"/>
</dbReference>
<evidence type="ECO:0000313" key="8">
    <source>
        <dbReference type="EMBL" id="RKP37858.1"/>
    </source>
</evidence>
<organism evidence="8 9">
    <name type="scientific">Dimargaris cristalligena</name>
    <dbReference type="NCBI Taxonomy" id="215637"/>
    <lineage>
        <taxon>Eukaryota</taxon>
        <taxon>Fungi</taxon>
        <taxon>Fungi incertae sedis</taxon>
        <taxon>Zoopagomycota</taxon>
        <taxon>Kickxellomycotina</taxon>
        <taxon>Dimargaritomycetes</taxon>
        <taxon>Dimargaritales</taxon>
        <taxon>Dimargaritaceae</taxon>
        <taxon>Dimargaris</taxon>
    </lineage>
</organism>
<evidence type="ECO:0000256" key="1">
    <source>
        <dbReference type="ARBA" id="ARBA00004797"/>
    </source>
</evidence>
<keyword evidence="9" id="KW-1185">Reference proteome</keyword>
<dbReference type="GO" id="GO:0005737">
    <property type="term" value="C:cytoplasm"/>
    <property type="evidence" value="ECO:0007669"/>
    <property type="project" value="TreeGrafter"/>
</dbReference>
<keyword evidence="3 8" id="KW-0808">Transferase</keyword>
<feature type="non-terminal residue" evidence="8">
    <location>
        <position position="1"/>
    </location>
</feature>
<dbReference type="SUPFAM" id="SSF53335">
    <property type="entry name" value="S-adenosyl-L-methionine-dependent methyltransferases"/>
    <property type="match status" value="1"/>
</dbReference>
<dbReference type="InterPro" id="IPR056743">
    <property type="entry name" value="TRM5-TYW2-like_MTfase"/>
</dbReference>
<dbReference type="PROSITE" id="PS51684">
    <property type="entry name" value="SAM_MT_TRM5_TYW2"/>
    <property type="match status" value="1"/>
</dbReference>
<dbReference type="GO" id="GO:0030488">
    <property type="term" value="P:tRNA methylation"/>
    <property type="evidence" value="ECO:0007669"/>
    <property type="project" value="TreeGrafter"/>
</dbReference>
<evidence type="ECO:0000256" key="6">
    <source>
        <dbReference type="ARBA" id="ARBA00049400"/>
    </source>
</evidence>
<evidence type="ECO:0000256" key="2">
    <source>
        <dbReference type="ARBA" id="ARBA00012265"/>
    </source>
</evidence>
<dbReference type="GO" id="GO:0008757">
    <property type="term" value="F:S-adenosylmethionine-dependent methyltransferase activity"/>
    <property type="evidence" value="ECO:0007669"/>
    <property type="project" value="InterPro"/>
</dbReference>
<feature type="domain" description="SAM-dependent methyltransferase TRM5/TYW2-type" evidence="7">
    <location>
        <begin position="60"/>
        <end position="345"/>
    </location>
</feature>
<dbReference type="Pfam" id="PF02475">
    <property type="entry name" value="TRM5-TYW2_MTfase"/>
    <property type="match status" value="1"/>
</dbReference>
<evidence type="ECO:0000256" key="3">
    <source>
        <dbReference type="ARBA" id="ARBA00022679"/>
    </source>
</evidence>
<dbReference type="PANTHER" id="PTHR23245">
    <property type="entry name" value="TRNA METHYLTRANSFERASE"/>
    <property type="match status" value="1"/>
</dbReference>
<comment type="catalytic activity">
    <reaction evidence="6">
        <text>4-demethylwyosine(37) in tRNA(Phe) + S-adenosyl-L-methionine = 4-demethyl-7-[(3S)-3-amino-3-carboxypropyl]wyosine(37) in tRNA(Phe) + S-methyl-5'-thioadenosine + H(+)</text>
        <dbReference type="Rhea" id="RHEA:36355"/>
        <dbReference type="Rhea" id="RHEA-COMP:10164"/>
        <dbReference type="Rhea" id="RHEA-COMP:10378"/>
        <dbReference type="ChEBI" id="CHEBI:15378"/>
        <dbReference type="ChEBI" id="CHEBI:17509"/>
        <dbReference type="ChEBI" id="CHEBI:59789"/>
        <dbReference type="ChEBI" id="CHEBI:64315"/>
        <dbReference type="ChEBI" id="CHEBI:73550"/>
        <dbReference type="EC" id="2.5.1.114"/>
    </reaction>
</comment>
<keyword evidence="5" id="KW-0819">tRNA processing</keyword>
<dbReference type="AlphaFoldDB" id="A0A4P9ZWY3"/>
<dbReference type="PIRSF" id="PIRSF038972">
    <property type="entry name" value="Trm12"/>
    <property type="match status" value="1"/>
</dbReference>
<evidence type="ECO:0000256" key="4">
    <source>
        <dbReference type="ARBA" id="ARBA00022691"/>
    </source>
</evidence>
<dbReference type="InterPro" id="IPR029063">
    <property type="entry name" value="SAM-dependent_MTases_sf"/>
</dbReference>
<protein>
    <recommendedName>
        <fullName evidence="2">tRNA(Phe) (4-demethylwyosine(37)-C(7)) aminocarboxypropyltransferase</fullName>
        <ecNumber evidence="2">2.5.1.114</ecNumber>
    </recommendedName>
</protein>
<comment type="pathway">
    <text evidence="1">tRNA modification; wybutosine-tRNA(Phe) biosynthesis.</text>
</comment>
<name>A0A4P9ZWY3_9FUNG</name>
<gene>
    <name evidence="8" type="ORF">BJ085DRAFT_23381</name>
</gene>
<evidence type="ECO:0000259" key="7">
    <source>
        <dbReference type="PROSITE" id="PS51684"/>
    </source>
</evidence>
<evidence type="ECO:0000313" key="9">
    <source>
        <dbReference type="Proteomes" id="UP000268162"/>
    </source>
</evidence>
<dbReference type="GO" id="GO:0031591">
    <property type="term" value="P:wybutosine biosynthetic process"/>
    <property type="evidence" value="ECO:0007669"/>
    <property type="project" value="InterPro"/>
</dbReference>
<dbReference type="GO" id="GO:0008175">
    <property type="term" value="F:tRNA methyltransferase activity"/>
    <property type="evidence" value="ECO:0007669"/>
    <property type="project" value="TreeGrafter"/>
</dbReference>
<dbReference type="EC" id="2.5.1.114" evidence="2"/>
<dbReference type="GO" id="GO:0102522">
    <property type="term" value="F:tRNA 4-demethylwyosine alpha-amino-alpha-carboxypropyltransferase activity"/>
    <property type="evidence" value="ECO:0007669"/>
    <property type="project" value="UniProtKB-EC"/>
</dbReference>
<dbReference type="STRING" id="215637.A0A4P9ZWY3"/>
<accession>A0A4P9ZWY3</accession>
<sequence>LLQSVPAKWEKYTNFVLFPEDAFRSDTWSSLLNITVLADLIDGQKYAASSVSATASDVFFAAVAELLGASHLARKAPIPVNDVMRRPIIDVLFGDWGNWRNSSRYELDDSLDTTDFEQAFWAQAKQNQVIYHWAPIHTMFCPGNISEKLRVAQSPHYRCLPHQVVVDLYAGVGYFTLPYLLHAGAATVHACELNPWSVEGLRRGARASHLSYRIHGNPPVPAPSSAFLKGESPRLIIYPGDNAAHVHHYEKVAHHVNLGLLPSSEAGWPLAVRALRTEGGILHVHTNARADELAEWLDHLRSRLGQLLAHWKTASSWMVSVLHVERVKSFAPLVYHYVVDVECRPNLQENLSVPLG</sequence>
<keyword evidence="8" id="KW-0489">Methyltransferase</keyword>
<dbReference type="EMBL" id="ML002437">
    <property type="protein sequence ID" value="RKP37858.1"/>
    <property type="molecule type" value="Genomic_DNA"/>
</dbReference>
<proteinExistence type="predicted"/>
<dbReference type="Gene3D" id="3.40.50.150">
    <property type="entry name" value="Vaccinia Virus protein VP39"/>
    <property type="match status" value="1"/>
</dbReference>
<keyword evidence="4" id="KW-0949">S-adenosyl-L-methionine</keyword>
<evidence type="ECO:0000256" key="5">
    <source>
        <dbReference type="ARBA" id="ARBA00022694"/>
    </source>
</evidence>
<dbReference type="Proteomes" id="UP000268162">
    <property type="component" value="Unassembled WGS sequence"/>
</dbReference>
<reference evidence="9" key="1">
    <citation type="journal article" date="2018" name="Nat. Microbiol.">
        <title>Leveraging single-cell genomics to expand the fungal tree of life.</title>
        <authorList>
            <person name="Ahrendt S.R."/>
            <person name="Quandt C.A."/>
            <person name="Ciobanu D."/>
            <person name="Clum A."/>
            <person name="Salamov A."/>
            <person name="Andreopoulos B."/>
            <person name="Cheng J.F."/>
            <person name="Woyke T."/>
            <person name="Pelin A."/>
            <person name="Henrissat B."/>
            <person name="Reynolds N.K."/>
            <person name="Benny G.L."/>
            <person name="Smith M.E."/>
            <person name="James T.Y."/>
            <person name="Grigoriev I.V."/>
        </authorList>
    </citation>
    <scope>NUCLEOTIDE SEQUENCE [LARGE SCALE GENOMIC DNA]</scope>
    <source>
        <strain evidence="9">RSA 468</strain>
    </source>
</reference>